<dbReference type="InterPro" id="IPR016186">
    <property type="entry name" value="C-type_lectin-like/link_sf"/>
</dbReference>
<reference evidence="1 2" key="1">
    <citation type="submission" date="2016-08" db="EMBL/GenBank/DDBJ databases">
        <title>Identification and validation of antigenic proteins from Pajaroellobacter abortibovis using de-novo genome sequence assembly and reverse vaccinology.</title>
        <authorList>
            <person name="Welly B.T."/>
            <person name="Miller M.R."/>
            <person name="Stott J.L."/>
            <person name="Blanchard M.T."/>
            <person name="Islas-Trejo A.D."/>
            <person name="O'Rourke S.M."/>
            <person name="Young A.E."/>
            <person name="Medrano J.F."/>
            <person name="Van Eenennaam A.L."/>
        </authorList>
    </citation>
    <scope>NUCLEOTIDE SEQUENCE [LARGE SCALE GENOMIC DNA]</scope>
    <source>
        <strain evidence="1 2">BTF92-0548A/99-0131</strain>
    </source>
</reference>
<evidence type="ECO:0000313" key="2">
    <source>
        <dbReference type="Proteomes" id="UP000185544"/>
    </source>
</evidence>
<proteinExistence type="predicted"/>
<accession>A0A1L6MY92</accession>
<organism evidence="1 2">
    <name type="scientific">Pajaroellobacter abortibovis</name>
    <dbReference type="NCBI Taxonomy" id="1882918"/>
    <lineage>
        <taxon>Bacteria</taxon>
        <taxon>Pseudomonadati</taxon>
        <taxon>Myxococcota</taxon>
        <taxon>Polyangia</taxon>
        <taxon>Polyangiales</taxon>
        <taxon>Polyangiaceae</taxon>
    </lineage>
</organism>
<dbReference type="RefSeq" id="WP_075277043.1">
    <property type="nucleotide sequence ID" value="NZ_CP016908.1"/>
</dbReference>
<gene>
    <name evidence="1" type="ORF">BCY86_06560</name>
</gene>
<protein>
    <submittedName>
        <fullName evidence="1">Uncharacterized protein</fullName>
    </submittedName>
</protein>
<keyword evidence="2" id="KW-1185">Reference proteome</keyword>
<name>A0A1L6MY92_9BACT</name>
<dbReference type="Gene3D" id="3.10.100.10">
    <property type="entry name" value="Mannose-Binding Protein A, subunit A"/>
    <property type="match status" value="1"/>
</dbReference>
<dbReference type="Proteomes" id="UP000185544">
    <property type="component" value="Chromosome"/>
</dbReference>
<dbReference type="KEGG" id="pabo:BCY86_06560"/>
<evidence type="ECO:0000313" key="1">
    <source>
        <dbReference type="EMBL" id="APS00378.1"/>
    </source>
</evidence>
<sequence>MSKFHLVRKMLPLHSTVLIIKHIKLHVMSQQSIHLYSIQIKKAQIRSKKKQKESKANYRLTPAPPNLNEEELQKREAKSLTALCSDKNCPPGLFVFPKYSTSACTSIIFITSVKIRRDMQETNCDSLPFHPTGKGFEEEEFFNKLAITWKATKDLNSYFTSWLSTLGKEMRKILGTIKEYPVHDLEYEEFVPKLKYFFNVTESTMLQKTIHVTEDGRSFMEEHGFIVVTPARNNEEDEYIWTGTSHQSQLASHCDSWVGVIALNQGTGGNHTKQNYQ</sequence>
<dbReference type="AlphaFoldDB" id="A0A1L6MY92"/>
<dbReference type="EMBL" id="CP016908">
    <property type="protein sequence ID" value="APS00378.1"/>
    <property type="molecule type" value="Genomic_DNA"/>
</dbReference>